<dbReference type="InterPro" id="IPR027417">
    <property type="entry name" value="P-loop_NTPase"/>
</dbReference>
<dbReference type="PANTHER" id="PTHR30486:SF6">
    <property type="entry name" value="TYPE IV PILUS RETRACTATION ATPASE PILT"/>
    <property type="match status" value="1"/>
</dbReference>
<dbReference type="PANTHER" id="PTHR30486">
    <property type="entry name" value="TWITCHING MOTILITY PROTEIN PILT"/>
    <property type="match status" value="1"/>
</dbReference>
<protein>
    <recommendedName>
        <fullName evidence="2">Type IV secretion system protein</fullName>
    </recommendedName>
</protein>
<evidence type="ECO:0000313" key="5">
    <source>
        <dbReference type="Proteomes" id="UP001160625"/>
    </source>
</evidence>
<dbReference type="RefSeq" id="WP_281044434.1">
    <property type="nucleotide sequence ID" value="NZ_JARYGZ010000001.1"/>
</dbReference>
<dbReference type="Pfam" id="PF00437">
    <property type="entry name" value="T2SSE"/>
    <property type="match status" value="1"/>
</dbReference>
<organism evidence="4 5">
    <name type="scientific">Sphingomonas oryzagri</name>
    <dbReference type="NCBI Taxonomy" id="3042314"/>
    <lineage>
        <taxon>Bacteria</taxon>
        <taxon>Pseudomonadati</taxon>
        <taxon>Pseudomonadota</taxon>
        <taxon>Alphaproteobacteria</taxon>
        <taxon>Sphingomonadales</taxon>
        <taxon>Sphingomonadaceae</taxon>
        <taxon>Sphingomonas</taxon>
    </lineage>
</organism>
<reference evidence="4" key="1">
    <citation type="submission" date="2023-04" db="EMBL/GenBank/DDBJ databases">
        <title>Sphingomonas sp. MAHUQ-71 isolated from rice field.</title>
        <authorList>
            <person name="Huq M.A."/>
        </authorList>
    </citation>
    <scope>NUCLEOTIDE SEQUENCE</scope>
    <source>
        <strain evidence="4">MAHUQ-71</strain>
    </source>
</reference>
<keyword evidence="2" id="KW-0547">Nucleotide-binding</keyword>
<dbReference type="Gene3D" id="3.40.50.300">
    <property type="entry name" value="P-loop containing nucleotide triphosphate hydrolases"/>
    <property type="match status" value="1"/>
</dbReference>
<dbReference type="InterPro" id="IPR001482">
    <property type="entry name" value="T2SS/T4SS_dom"/>
</dbReference>
<evidence type="ECO:0000259" key="3">
    <source>
        <dbReference type="Pfam" id="PF00437"/>
    </source>
</evidence>
<feature type="domain" description="Bacterial type II secretion system protein E" evidence="3">
    <location>
        <begin position="33"/>
        <end position="288"/>
    </location>
</feature>
<accession>A0ABT6N1S6</accession>
<evidence type="ECO:0000313" key="4">
    <source>
        <dbReference type="EMBL" id="MDH7639172.1"/>
    </source>
</evidence>
<keyword evidence="5" id="KW-1185">Reference proteome</keyword>
<dbReference type="InterPro" id="IPR050921">
    <property type="entry name" value="T4SS_GSP_E_ATPase"/>
</dbReference>
<dbReference type="EMBL" id="JARYGZ010000001">
    <property type="protein sequence ID" value="MDH7639172.1"/>
    <property type="molecule type" value="Genomic_DNA"/>
</dbReference>
<proteinExistence type="inferred from homology"/>
<name>A0ABT6N1S6_9SPHN</name>
<dbReference type="SUPFAM" id="SSF52540">
    <property type="entry name" value="P-loop containing nucleoside triphosphate hydrolases"/>
    <property type="match status" value="1"/>
</dbReference>
<dbReference type="Gene3D" id="3.30.450.90">
    <property type="match status" value="1"/>
</dbReference>
<dbReference type="NCBIfam" id="TIGR02788">
    <property type="entry name" value="VirB11"/>
    <property type="match status" value="1"/>
</dbReference>
<dbReference type="InterPro" id="IPR014155">
    <property type="entry name" value="VirB11"/>
</dbReference>
<sequence length="338" mass="36559">MTLAVVPDASARLPAQGVYLESYLAPFSPWLERDDVSEILVNRPGEIWIESANAARMERIALPEIDDRHLARLAGQVARISHQGINRAAPLLAATLPGGARVQLVAPTATRGHWAMAIRRHRLVDLPLSAYDHGALPEIAREEPIDHRSDPIGYLRRAVRDRRTILVSGGTSTGKTTFLNALLGEVPAAERVILVEDTPEIRLRHANALGLVAVKGELGEARIGADDLLQAALRLRPDRIVVGELRSREAVTFLRAINTGHPGSFSTIHANSPAAALDQLGLIVMQSGLGLSYADTIAYARRMIDVVVQLGRVDGRRCIVAIEAVSIDPVPLEVIRGA</sequence>
<comment type="subcellular location">
    <subcellularLocation>
        <location evidence="2">Cytoplasm</location>
    </subcellularLocation>
</comment>
<comment type="caution">
    <text evidence="4">The sequence shown here is derived from an EMBL/GenBank/DDBJ whole genome shotgun (WGS) entry which is preliminary data.</text>
</comment>
<comment type="function">
    <text evidence="2">Part of the Type IV secretion system.</text>
</comment>
<keyword evidence="2" id="KW-0067">ATP-binding</keyword>
<dbReference type="Proteomes" id="UP001160625">
    <property type="component" value="Unassembled WGS sequence"/>
</dbReference>
<keyword evidence="2" id="KW-0963">Cytoplasm</keyword>
<gene>
    <name evidence="4" type="primary">virB11</name>
    <name evidence="4" type="ORF">QGN17_10560</name>
</gene>
<evidence type="ECO:0000256" key="2">
    <source>
        <dbReference type="RuleBase" id="RU366071"/>
    </source>
</evidence>
<comment type="similarity">
    <text evidence="1 2">Belongs to the GSP E family.</text>
</comment>
<dbReference type="CDD" id="cd01130">
    <property type="entry name" value="VirB11-like_ATPase"/>
    <property type="match status" value="1"/>
</dbReference>
<evidence type="ECO:0000256" key="1">
    <source>
        <dbReference type="ARBA" id="ARBA00006611"/>
    </source>
</evidence>